<comment type="caution">
    <text evidence="3">The sequence shown here is derived from an EMBL/GenBank/DDBJ whole genome shotgun (WGS) entry which is preliminary data.</text>
</comment>
<proteinExistence type="predicted"/>
<reference evidence="3" key="2">
    <citation type="submission" date="2022-01" db="EMBL/GenBank/DDBJ databases">
        <authorList>
            <person name="Yamashiro T."/>
            <person name="Shiraishi A."/>
            <person name="Satake H."/>
            <person name="Nakayama K."/>
        </authorList>
    </citation>
    <scope>NUCLEOTIDE SEQUENCE</scope>
</reference>
<feature type="compositionally biased region" description="Polar residues" evidence="1">
    <location>
        <begin position="406"/>
        <end position="420"/>
    </location>
</feature>
<feature type="domain" description="Tf2-1-like SH3-like" evidence="2">
    <location>
        <begin position="550"/>
        <end position="578"/>
    </location>
</feature>
<dbReference type="Pfam" id="PF24626">
    <property type="entry name" value="SH3_Tf2-1"/>
    <property type="match status" value="1"/>
</dbReference>
<evidence type="ECO:0000313" key="3">
    <source>
        <dbReference type="EMBL" id="GJT74342.1"/>
    </source>
</evidence>
<dbReference type="EMBL" id="BQNB010018433">
    <property type="protein sequence ID" value="GJT74342.1"/>
    <property type="molecule type" value="Genomic_DNA"/>
</dbReference>
<evidence type="ECO:0000259" key="2">
    <source>
        <dbReference type="Pfam" id="PF24626"/>
    </source>
</evidence>
<organism evidence="3 4">
    <name type="scientific">Tanacetum coccineum</name>
    <dbReference type="NCBI Taxonomy" id="301880"/>
    <lineage>
        <taxon>Eukaryota</taxon>
        <taxon>Viridiplantae</taxon>
        <taxon>Streptophyta</taxon>
        <taxon>Embryophyta</taxon>
        <taxon>Tracheophyta</taxon>
        <taxon>Spermatophyta</taxon>
        <taxon>Magnoliopsida</taxon>
        <taxon>eudicotyledons</taxon>
        <taxon>Gunneridae</taxon>
        <taxon>Pentapetalae</taxon>
        <taxon>asterids</taxon>
        <taxon>campanulids</taxon>
        <taxon>Asterales</taxon>
        <taxon>Asteraceae</taxon>
        <taxon>Asteroideae</taxon>
        <taxon>Anthemideae</taxon>
        <taxon>Anthemidinae</taxon>
        <taxon>Tanacetum</taxon>
    </lineage>
</organism>
<feature type="region of interest" description="Disordered" evidence="1">
    <location>
        <begin position="388"/>
        <end position="441"/>
    </location>
</feature>
<dbReference type="PANTHER" id="PTHR46148:SF59">
    <property type="entry name" value="NUCLEOTIDYLTRANSFERASE, RIBONUCLEASE H"/>
    <property type="match status" value="1"/>
</dbReference>
<keyword evidence="4" id="KW-1185">Reference proteome</keyword>
<sequence>MFHQDQNIIDYLHATTITQQQLHPTTIIQHELHANHPFKSKEFTNLTTVMDLHLFYMDKVFKLNYSTPTSNNQGISSNPRNRQIAQPGMNLVQDRQMQMVRGNVGNQFRQYVGQNVRNQVVQNAVQNPTRADGNANGNNEAHIQIHAKEFDLMAVVKDLDEIEEDDQLELEAKSHEELCFSNTSKTSIVSKSISIPNEEFSDDTTPSVARKFLNEDEIYPIVNQVGARVQNFEIQFLKKVAKFVRDFKSLANEADESLAKNKDLEFEIEHLLRAVVSQDIMPIVQNPTVVETSNLHTELERMKERFEICIIKKENEMITKFGMLVPLKVVETNDLLNPVTSNSVPTPQESKVVKNDKVIALGMFRINPFKTSKEEKYVPNKPIKSSVRTKPITVSQPHVITKKDVNSNSNSLSSKGVDNTSKTRRPQPRSNTNNDRVPYTSKSRCIKNKEVKVEEHPRNLLLSKNRKFDNTKEWNFGDDQLRLRWMIYLVVLVDAAESVRDAIGFEYCLVSLSGWANIRCAPFEALYGWKFRLPVLWAEIGESSLTGLEIGLVAYRLRLPEELNSMHDTFHVSNLKKCLANASVHVPLDEIKVDKTLCFVEEPVEIMVREIKKLKHRKIALVKVRWNSKRGPEFTWEHEDQMRIKYPQLFVDRVVEPAS</sequence>
<dbReference type="PANTHER" id="PTHR46148">
    <property type="entry name" value="CHROMO DOMAIN-CONTAINING PROTEIN"/>
    <property type="match status" value="1"/>
</dbReference>
<feature type="compositionally biased region" description="Polar residues" evidence="1">
    <location>
        <begin position="428"/>
        <end position="441"/>
    </location>
</feature>
<dbReference type="InterPro" id="IPR056924">
    <property type="entry name" value="SH3_Tf2-1"/>
</dbReference>
<feature type="compositionally biased region" description="Polar residues" evidence="1">
    <location>
        <begin position="388"/>
        <end position="398"/>
    </location>
</feature>
<evidence type="ECO:0000313" key="4">
    <source>
        <dbReference type="Proteomes" id="UP001151760"/>
    </source>
</evidence>
<accession>A0ABQ5GF44</accession>
<protein>
    <recommendedName>
        <fullName evidence="2">Tf2-1-like SH3-like domain-containing protein</fullName>
    </recommendedName>
</protein>
<gene>
    <name evidence="3" type="ORF">Tco_1041067</name>
</gene>
<dbReference type="Proteomes" id="UP001151760">
    <property type="component" value="Unassembled WGS sequence"/>
</dbReference>
<name>A0ABQ5GF44_9ASTR</name>
<evidence type="ECO:0000256" key="1">
    <source>
        <dbReference type="SAM" id="MobiDB-lite"/>
    </source>
</evidence>
<reference evidence="3" key="1">
    <citation type="journal article" date="2022" name="Int. J. Mol. Sci.">
        <title>Draft Genome of Tanacetum Coccineum: Genomic Comparison of Closely Related Tanacetum-Family Plants.</title>
        <authorList>
            <person name="Yamashiro T."/>
            <person name="Shiraishi A."/>
            <person name="Nakayama K."/>
            <person name="Satake H."/>
        </authorList>
    </citation>
    <scope>NUCLEOTIDE SEQUENCE</scope>
</reference>